<keyword evidence="6 8" id="KW-0456">Lyase</keyword>
<dbReference type="GO" id="GO:0019752">
    <property type="term" value="P:carboxylic acid metabolic process"/>
    <property type="evidence" value="ECO:0007669"/>
    <property type="project" value="InterPro"/>
</dbReference>
<evidence type="ECO:0000256" key="7">
    <source>
        <dbReference type="PIRSR" id="PIRSR602129-50"/>
    </source>
</evidence>
<evidence type="ECO:0000256" key="3">
    <source>
        <dbReference type="ARBA" id="ARBA00011738"/>
    </source>
</evidence>
<evidence type="ECO:0000256" key="5">
    <source>
        <dbReference type="ARBA" id="ARBA00022898"/>
    </source>
</evidence>
<keyword evidence="4" id="KW-0210">Decarboxylase</keyword>
<feature type="modified residue" description="N6-(pyridoxal phosphate)lysine" evidence="7">
    <location>
        <position position="404"/>
    </location>
</feature>
<keyword evidence="5 7" id="KW-0663">Pyridoxal phosphate</keyword>
<dbReference type="FunFam" id="3.40.640.10:FF:000016">
    <property type="entry name" value="Glutamate decarboxylase like 1"/>
    <property type="match status" value="1"/>
</dbReference>
<dbReference type="PANTHER" id="PTHR45677:SF12">
    <property type="entry name" value="BLACK, ISOFORM A"/>
    <property type="match status" value="1"/>
</dbReference>
<keyword evidence="10" id="KW-1185">Reference proteome</keyword>
<dbReference type="InterPro" id="IPR015421">
    <property type="entry name" value="PyrdxlP-dep_Trfase_major"/>
</dbReference>
<accession>A0AAW1UD18</accession>
<evidence type="ECO:0000256" key="8">
    <source>
        <dbReference type="RuleBase" id="RU000382"/>
    </source>
</evidence>
<evidence type="ECO:0000256" key="2">
    <source>
        <dbReference type="ARBA" id="ARBA00009533"/>
    </source>
</evidence>
<dbReference type="Proteomes" id="UP001431783">
    <property type="component" value="Unassembled WGS sequence"/>
</dbReference>
<dbReference type="AlphaFoldDB" id="A0AAW1UD18"/>
<comment type="caution">
    <text evidence="9">The sequence shown here is derived from an EMBL/GenBank/DDBJ whole genome shotgun (WGS) entry which is preliminary data.</text>
</comment>
<dbReference type="GO" id="GO:0030170">
    <property type="term" value="F:pyridoxal phosphate binding"/>
    <property type="evidence" value="ECO:0007669"/>
    <property type="project" value="InterPro"/>
</dbReference>
<organism evidence="9 10">
    <name type="scientific">Henosepilachna vigintioctopunctata</name>
    <dbReference type="NCBI Taxonomy" id="420089"/>
    <lineage>
        <taxon>Eukaryota</taxon>
        <taxon>Metazoa</taxon>
        <taxon>Ecdysozoa</taxon>
        <taxon>Arthropoda</taxon>
        <taxon>Hexapoda</taxon>
        <taxon>Insecta</taxon>
        <taxon>Pterygota</taxon>
        <taxon>Neoptera</taxon>
        <taxon>Endopterygota</taxon>
        <taxon>Coleoptera</taxon>
        <taxon>Polyphaga</taxon>
        <taxon>Cucujiformia</taxon>
        <taxon>Coccinelloidea</taxon>
        <taxon>Coccinellidae</taxon>
        <taxon>Epilachninae</taxon>
        <taxon>Epilachnini</taxon>
        <taxon>Henosepilachna</taxon>
    </lineage>
</organism>
<dbReference type="GO" id="GO:0005737">
    <property type="term" value="C:cytoplasm"/>
    <property type="evidence" value="ECO:0007669"/>
    <property type="project" value="TreeGrafter"/>
</dbReference>
<evidence type="ECO:0000313" key="10">
    <source>
        <dbReference type="Proteomes" id="UP001431783"/>
    </source>
</evidence>
<name>A0AAW1UD18_9CUCU</name>
<dbReference type="PANTHER" id="PTHR45677">
    <property type="entry name" value="GLUTAMATE DECARBOXYLASE-RELATED"/>
    <property type="match status" value="1"/>
</dbReference>
<evidence type="ECO:0000313" key="9">
    <source>
        <dbReference type="EMBL" id="KAK9881531.1"/>
    </source>
</evidence>
<gene>
    <name evidence="9" type="ORF">WA026_016410</name>
</gene>
<comment type="cofactor">
    <cofactor evidence="1 7 8">
        <name>pyridoxal 5'-phosphate</name>
        <dbReference type="ChEBI" id="CHEBI:597326"/>
    </cofactor>
</comment>
<dbReference type="InterPro" id="IPR002129">
    <property type="entry name" value="PyrdxlP-dep_de-COase"/>
</dbReference>
<comment type="subunit">
    <text evidence="3">Homodimer.</text>
</comment>
<proteinExistence type="inferred from homology"/>
<dbReference type="Pfam" id="PF00282">
    <property type="entry name" value="Pyridoxal_deC"/>
    <property type="match status" value="1"/>
</dbReference>
<dbReference type="SUPFAM" id="SSF53383">
    <property type="entry name" value="PLP-dependent transferases"/>
    <property type="match status" value="1"/>
</dbReference>
<dbReference type="InterPro" id="IPR015424">
    <property type="entry name" value="PyrdxlP-dep_Trfase"/>
</dbReference>
<dbReference type="CDD" id="cd06450">
    <property type="entry name" value="DOPA_deC_like"/>
    <property type="match status" value="1"/>
</dbReference>
<reference evidence="9 10" key="1">
    <citation type="submission" date="2023-03" db="EMBL/GenBank/DDBJ databases">
        <title>Genome insight into feeding habits of ladybird beetles.</title>
        <authorList>
            <person name="Li H.-S."/>
            <person name="Huang Y.-H."/>
            <person name="Pang H."/>
        </authorList>
    </citation>
    <scope>NUCLEOTIDE SEQUENCE [LARGE SCALE GENOMIC DNA]</scope>
    <source>
        <strain evidence="9">SYSU_2023b</strain>
        <tissue evidence="9">Whole body</tissue>
    </source>
</reference>
<dbReference type="Gene3D" id="3.40.640.10">
    <property type="entry name" value="Type I PLP-dependent aspartate aminotransferase-like (Major domain)"/>
    <property type="match status" value="1"/>
</dbReference>
<dbReference type="GO" id="GO:0016831">
    <property type="term" value="F:carboxy-lyase activity"/>
    <property type="evidence" value="ECO:0007669"/>
    <property type="project" value="UniProtKB-KW"/>
</dbReference>
<sequence>MQPLAKVYKRTIHYRNQTHKFGISQSVIQSMRFSENQLEESLKMPANNVNIISYDKFSLPSSSSDEETTDYKKIESSDDEGIQFVAQEDYRNCIRMNKQNEEAHFESLPNKSRHELFIRQCVDILLKEAVFEGTNRKNRLLNFRNPDELKKLFDFELSVHGSTHDELLGLLRDTITFSVKTGHPYFVNQLFSSLDPYGLVGQWLTDALNPSVYTYEVSPVFTLMEETVLREMRKIVGFKDGKGDGIFCPGGSISNGYGLSCARHKKFPDIKTKGLNSLPRLVLFTSEDAHYSIKKMASFQGVGSDNVYCIKTDRRGKMDILDLEAQIIKSIEEGAVPFMVSATSGTTVLGAFDPLNEIADICEKYGLWMHVDAAWGGGALMSQKYRKLLTGIERADSVTWNPHKLLTAPQQCSAFLLRHEGLLAEAHGLNAAYLFQKDKFYDTKYDTGDKHIQCGRRADVLKFWYMWKAKGTNGLVKHIERVFENAEYFTDLIRNRPGFEMVHPEPECTNICFWYIPKSLRDCKDNDNYKERLHRVAPAMKEKMMKEGTMMVTYQAQKGHPNFFRIVFQNSGLNRSDMEHLVQEFERLGSNL</sequence>
<protein>
    <submittedName>
        <fullName evidence="9">Uncharacterized protein</fullName>
    </submittedName>
</protein>
<evidence type="ECO:0000256" key="4">
    <source>
        <dbReference type="ARBA" id="ARBA00022793"/>
    </source>
</evidence>
<evidence type="ECO:0000256" key="6">
    <source>
        <dbReference type="ARBA" id="ARBA00023239"/>
    </source>
</evidence>
<dbReference type="Gene3D" id="3.90.1150.170">
    <property type="match status" value="1"/>
</dbReference>
<evidence type="ECO:0000256" key="1">
    <source>
        <dbReference type="ARBA" id="ARBA00001933"/>
    </source>
</evidence>
<comment type="similarity">
    <text evidence="2 8">Belongs to the group II decarboxylase family.</text>
</comment>
<dbReference type="EMBL" id="JARQZJ010000069">
    <property type="protein sequence ID" value="KAK9881531.1"/>
    <property type="molecule type" value="Genomic_DNA"/>
</dbReference>